<proteinExistence type="predicted"/>
<reference evidence="1 2" key="1">
    <citation type="journal article" date="2022" name="Plant J.">
        <title>Chromosome-level genome of Camellia lanceoleosa provides a valuable resource for understanding genome evolution and self-incompatibility.</title>
        <authorList>
            <person name="Gong W."/>
            <person name="Xiao S."/>
            <person name="Wang L."/>
            <person name="Liao Z."/>
            <person name="Chang Y."/>
            <person name="Mo W."/>
            <person name="Hu G."/>
            <person name="Li W."/>
            <person name="Zhao G."/>
            <person name="Zhu H."/>
            <person name="Hu X."/>
            <person name="Ji K."/>
            <person name="Xiang X."/>
            <person name="Song Q."/>
            <person name="Yuan D."/>
            <person name="Jin S."/>
            <person name="Zhang L."/>
        </authorList>
    </citation>
    <scope>NUCLEOTIDE SEQUENCE [LARGE SCALE GENOMIC DNA]</scope>
    <source>
        <strain evidence="1">SQ_2022a</strain>
    </source>
</reference>
<keyword evidence="2" id="KW-1185">Reference proteome</keyword>
<evidence type="ECO:0000313" key="2">
    <source>
        <dbReference type="Proteomes" id="UP001060215"/>
    </source>
</evidence>
<organism evidence="1 2">
    <name type="scientific">Camellia lanceoleosa</name>
    <dbReference type="NCBI Taxonomy" id="1840588"/>
    <lineage>
        <taxon>Eukaryota</taxon>
        <taxon>Viridiplantae</taxon>
        <taxon>Streptophyta</taxon>
        <taxon>Embryophyta</taxon>
        <taxon>Tracheophyta</taxon>
        <taxon>Spermatophyta</taxon>
        <taxon>Magnoliopsida</taxon>
        <taxon>eudicotyledons</taxon>
        <taxon>Gunneridae</taxon>
        <taxon>Pentapetalae</taxon>
        <taxon>asterids</taxon>
        <taxon>Ericales</taxon>
        <taxon>Theaceae</taxon>
        <taxon>Camellia</taxon>
    </lineage>
</organism>
<comment type="caution">
    <text evidence="1">The sequence shown here is derived from an EMBL/GenBank/DDBJ whole genome shotgun (WGS) entry which is preliminary data.</text>
</comment>
<evidence type="ECO:0000313" key="1">
    <source>
        <dbReference type="EMBL" id="KAI7993741.1"/>
    </source>
</evidence>
<gene>
    <name evidence="1" type="ORF">LOK49_LG11G02303</name>
</gene>
<dbReference type="Proteomes" id="UP001060215">
    <property type="component" value="Chromosome 12"/>
</dbReference>
<name>A0ACC0G2A9_9ERIC</name>
<dbReference type="EMBL" id="CM045769">
    <property type="protein sequence ID" value="KAI7993741.1"/>
    <property type="molecule type" value="Genomic_DNA"/>
</dbReference>
<protein>
    <submittedName>
        <fullName evidence="1">Uncharacterized protein</fullName>
    </submittedName>
</protein>
<accession>A0ACC0G2A9</accession>
<sequence>MHLSQVIYWKHTFCHPILATHLGKIGDVKWVHVDQALSLSLLSSLLGWALKQDSHNGNGNICPRSCQQRNC</sequence>